<proteinExistence type="predicted"/>
<accession>A0A517PD32</accession>
<evidence type="ECO:0000256" key="6">
    <source>
        <dbReference type="ARBA" id="ARBA00022839"/>
    </source>
</evidence>
<dbReference type="EC" id="3.6.4.12" evidence="12"/>
<dbReference type="GO" id="GO:0003678">
    <property type="term" value="F:DNA helicase activity"/>
    <property type="evidence" value="ECO:0007669"/>
    <property type="project" value="UniProtKB-EC"/>
</dbReference>
<keyword evidence="13" id="KW-1185">Reference proteome</keyword>
<dbReference type="GO" id="GO:0004527">
    <property type="term" value="F:exonuclease activity"/>
    <property type="evidence" value="ECO:0007669"/>
    <property type="project" value="UniProtKB-KW"/>
</dbReference>
<feature type="region of interest" description="Disordered" evidence="10">
    <location>
        <begin position="636"/>
        <end position="660"/>
    </location>
</feature>
<feature type="domain" description="PD-(D/E)XK endonuclease-like" evidence="11">
    <location>
        <begin position="813"/>
        <end position="1103"/>
    </location>
</feature>
<evidence type="ECO:0000256" key="10">
    <source>
        <dbReference type="SAM" id="MobiDB-lite"/>
    </source>
</evidence>
<dbReference type="PANTHER" id="PTHR30591:SF1">
    <property type="entry name" value="RECBCD ENZYME SUBUNIT RECC"/>
    <property type="match status" value="1"/>
</dbReference>
<dbReference type="GO" id="GO:0006310">
    <property type="term" value="P:DNA recombination"/>
    <property type="evidence" value="ECO:0007669"/>
    <property type="project" value="TreeGrafter"/>
</dbReference>
<evidence type="ECO:0000256" key="9">
    <source>
        <dbReference type="ARBA" id="ARBA00023204"/>
    </source>
</evidence>
<organism evidence="12 13">
    <name type="scientific">Alienimonas californiensis</name>
    <dbReference type="NCBI Taxonomy" id="2527989"/>
    <lineage>
        <taxon>Bacteria</taxon>
        <taxon>Pseudomonadati</taxon>
        <taxon>Planctomycetota</taxon>
        <taxon>Planctomycetia</taxon>
        <taxon>Planctomycetales</taxon>
        <taxon>Planctomycetaceae</taxon>
        <taxon>Alienimonas</taxon>
    </lineage>
</organism>
<dbReference type="GO" id="GO:0006281">
    <property type="term" value="P:DNA repair"/>
    <property type="evidence" value="ECO:0007669"/>
    <property type="project" value="UniProtKB-KW"/>
</dbReference>
<evidence type="ECO:0000256" key="4">
    <source>
        <dbReference type="ARBA" id="ARBA00022801"/>
    </source>
</evidence>
<feature type="compositionally biased region" description="Pro residues" evidence="10">
    <location>
        <begin position="639"/>
        <end position="650"/>
    </location>
</feature>
<dbReference type="Gene3D" id="3.40.50.300">
    <property type="entry name" value="P-loop containing nucleotide triphosphate hydrolases"/>
    <property type="match status" value="2"/>
</dbReference>
<evidence type="ECO:0000256" key="8">
    <source>
        <dbReference type="ARBA" id="ARBA00023125"/>
    </source>
</evidence>
<evidence type="ECO:0000256" key="2">
    <source>
        <dbReference type="ARBA" id="ARBA00022741"/>
    </source>
</evidence>
<sequence length="1146" mass="122815">MRLLCGTPRGGKTGALLAEYAAALQAAWAEGRTGACLWLTPNRLSRAAVQSDLAREIGGPLLEPGVRTFENLTDELLSDGRLWHALDAAQGAPSREPAGGEGRRYRVLSGVSRRRVLRAVIDAEAAAGRLSHFARIAGAGGFLTLLERQVRAWKYAEVWPDDPTLQSGGAARRDLVRLYAAYQDRLQNPPDGGPPLFDAEGRVWVARNLLCGAGAALGSDGSGNGRRLDLLVADGFTSFTATQRDLLAALAASANAAVIALPLEQGSGMSAKPRPGVPYRPDLFEPVWRTVDELSDPLAEQGGESIYQWHAPRRPDDALGHLAAWLFDESAEPAPRRTVAKGVTLYAAGRIEDEARATVAAVKGLLMRGEPAERVVVTARDVGTYAEEFFRLCDAGGVPVDADRPLPLAGRPAVRALLAPWRVEASGWGLRGLLGVLRDPSFGFPADAATATARVLRFANVGEDRRTALKAVRTFAPAAEGEEPKPPDRDAPPEADRRLTAAAVEALNAALEPTRTATDPAGWVARLRTLIETLGFNPAAAELPREPWEDDAADLDAALRWLSEAAAEHAADADPNHQADDGLLSLGEFLHWADELLAAARVPGPPAAAGGVAFVDAETARTAGCDHLFLLGLGEGQFPRPPNPADPAPPRSGEEADDPAALADANARAEMLLFYGVVTRPTKSLTLSWTTRDEKGRERFAGPFVEAVRDLFAPDTFPEPKTASLSPIPALDRALTAADARALAVSELRTGGQAGPLARLLVTPGEAPAARCVLGAATMLSARSRTKGPTAFDGRLSTRSQVHWAKRRPVGYQFSASELETFAANPFRYFLDRVLRVERPDPPGLREDRMNRGTAMHAALSRAYRRALEQSEDAPTVELLQEEIAALKPRSRSLARWHDGLWETERALLAAWSEAFPTQAAAYAGTFAAGWAEGPTVHRLEAAFGRRTPEEEDDTEDLSQRPPAARFPNDPGGVPVTGRIDRLDFGFVTLESGETVPAYNIVDYKTGSSVPKFTAERVAAGASLQLALYAVAARRCGLTPPDAEPHMLVYWGVKTEGPRNGISRGGKKCVAELLPTLEEDLDAVVPLLAGAIRSGVFPICPEKGETQTFSDHARVGRAAEVRAVAERLEKWPPPWRTGPVVGDEDE</sequence>
<dbReference type="Proteomes" id="UP000318741">
    <property type="component" value="Chromosome"/>
</dbReference>
<keyword evidence="2" id="KW-0547">Nucleotide-binding</keyword>
<feature type="region of interest" description="Disordered" evidence="10">
    <location>
        <begin position="946"/>
        <end position="973"/>
    </location>
</feature>
<keyword evidence="7" id="KW-0067">ATP-binding</keyword>
<reference evidence="12 13" key="1">
    <citation type="submission" date="2019-02" db="EMBL/GenBank/DDBJ databases">
        <title>Deep-cultivation of Planctomycetes and their phenomic and genomic characterization uncovers novel biology.</title>
        <authorList>
            <person name="Wiegand S."/>
            <person name="Jogler M."/>
            <person name="Boedeker C."/>
            <person name="Pinto D."/>
            <person name="Vollmers J."/>
            <person name="Rivas-Marin E."/>
            <person name="Kohn T."/>
            <person name="Peeters S.H."/>
            <person name="Heuer A."/>
            <person name="Rast P."/>
            <person name="Oberbeckmann S."/>
            <person name="Bunk B."/>
            <person name="Jeske O."/>
            <person name="Meyerdierks A."/>
            <person name="Storesund J.E."/>
            <person name="Kallscheuer N."/>
            <person name="Luecker S."/>
            <person name="Lage O.M."/>
            <person name="Pohl T."/>
            <person name="Merkel B.J."/>
            <person name="Hornburger P."/>
            <person name="Mueller R.-W."/>
            <person name="Bruemmer F."/>
            <person name="Labrenz M."/>
            <person name="Spormann A.M."/>
            <person name="Op den Camp H."/>
            <person name="Overmann J."/>
            <person name="Amann R."/>
            <person name="Jetten M.S.M."/>
            <person name="Mascher T."/>
            <person name="Medema M.H."/>
            <person name="Devos D.P."/>
            <person name="Kaster A.-K."/>
            <person name="Ovreas L."/>
            <person name="Rohde M."/>
            <person name="Galperin M.Y."/>
            <person name="Jogler C."/>
        </authorList>
    </citation>
    <scope>NUCLEOTIDE SEQUENCE [LARGE SCALE GENOMIC DNA]</scope>
    <source>
        <strain evidence="12 13">CA12</strain>
    </source>
</reference>
<evidence type="ECO:0000313" key="12">
    <source>
        <dbReference type="EMBL" id="QDT17231.1"/>
    </source>
</evidence>
<dbReference type="KEGG" id="acaf:CA12_33440"/>
<keyword evidence="3" id="KW-0227">DNA damage</keyword>
<name>A0A517PD32_9PLAN</name>
<feature type="region of interest" description="Disordered" evidence="10">
    <location>
        <begin position="474"/>
        <end position="496"/>
    </location>
</feature>
<dbReference type="GO" id="GO:0005524">
    <property type="term" value="F:ATP binding"/>
    <property type="evidence" value="ECO:0007669"/>
    <property type="project" value="UniProtKB-KW"/>
</dbReference>
<dbReference type="InterPro" id="IPR011604">
    <property type="entry name" value="PDDEXK-like_dom_sf"/>
</dbReference>
<keyword evidence="9" id="KW-0234">DNA repair</keyword>
<dbReference type="GO" id="GO:0003677">
    <property type="term" value="F:DNA binding"/>
    <property type="evidence" value="ECO:0007669"/>
    <property type="project" value="UniProtKB-KW"/>
</dbReference>
<evidence type="ECO:0000256" key="1">
    <source>
        <dbReference type="ARBA" id="ARBA00022722"/>
    </source>
</evidence>
<dbReference type="SUPFAM" id="SSF52540">
    <property type="entry name" value="P-loop containing nucleoside triphosphate hydrolases"/>
    <property type="match status" value="1"/>
</dbReference>
<keyword evidence="6" id="KW-0269">Exonuclease</keyword>
<dbReference type="PANTHER" id="PTHR30591">
    <property type="entry name" value="RECBCD ENZYME SUBUNIT RECC"/>
    <property type="match status" value="1"/>
</dbReference>
<dbReference type="Pfam" id="PF12705">
    <property type="entry name" value="PDDEXK_1"/>
    <property type="match status" value="1"/>
</dbReference>
<protein>
    <submittedName>
        <fullName evidence="12">ATP-dependent helicase/deoxyribonuclease subunit B</fullName>
        <ecNumber evidence="12">3.6.4.12</ecNumber>
    </submittedName>
</protein>
<dbReference type="EMBL" id="CP036265">
    <property type="protein sequence ID" value="QDT17231.1"/>
    <property type="molecule type" value="Genomic_DNA"/>
</dbReference>
<keyword evidence="4 12" id="KW-0378">Hydrolase</keyword>
<evidence type="ECO:0000256" key="3">
    <source>
        <dbReference type="ARBA" id="ARBA00022763"/>
    </source>
</evidence>
<evidence type="ECO:0000256" key="7">
    <source>
        <dbReference type="ARBA" id="ARBA00022840"/>
    </source>
</evidence>
<keyword evidence="5 12" id="KW-0347">Helicase</keyword>
<dbReference type="InterPro" id="IPR027417">
    <property type="entry name" value="P-loop_NTPase"/>
</dbReference>
<dbReference type="AlphaFoldDB" id="A0A517PD32"/>
<evidence type="ECO:0000259" key="11">
    <source>
        <dbReference type="Pfam" id="PF12705"/>
    </source>
</evidence>
<evidence type="ECO:0000313" key="13">
    <source>
        <dbReference type="Proteomes" id="UP000318741"/>
    </source>
</evidence>
<dbReference type="InterPro" id="IPR038726">
    <property type="entry name" value="PDDEXK_AddAB-type"/>
</dbReference>
<keyword evidence="8" id="KW-0238">DNA-binding</keyword>
<dbReference type="Gene3D" id="3.90.320.10">
    <property type="match status" value="1"/>
</dbReference>
<keyword evidence="1" id="KW-0540">Nuclease</keyword>
<gene>
    <name evidence="12" type="primary">addB</name>
    <name evidence="12" type="ORF">CA12_33440</name>
</gene>
<feature type="compositionally biased region" description="Basic and acidic residues" evidence="10">
    <location>
        <begin position="482"/>
        <end position="496"/>
    </location>
</feature>
<evidence type="ECO:0000256" key="5">
    <source>
        <dbReference type="ARBA" id="ARBA00022806"/>
    </source>
</evidence>